<evidence type="ECO:0000256" key="2">
    <source>
        <dbReference type="ARBA" id="ARBA00017823"/>
    </source>
</evidence>
<dbReference type="SUPFAM" id="SSF101498">
    <property type="entry name" value="Anti-sigma factor FlgM"/>
    <property type="match status" value="1"/>
</dbReference>
<evidence type="ECO:0000256" key="5">
    <source>
        <dbReference type="ARBA" id="ARBA00023015"/>
    </source>
</evidence>
<keyword evidence="3" id="KW-0678">Repressor</keyword>
<evidence type="ECO:0000256" key="6">
    <source>
        <dbReference type="ARBA" id="ARBA00023163"/>
    </source>
</evidence>
<dbReference type="GO" id="GO:0045892">
    <property type="term" value="P:negative regulation of DNA-templated transcription"/>
    <property type="evidence" value="ECO:0007669"/>
    <property type="project" value="InterPro"/>
</dbReference>
<keyword evidence="6" id="KW-0804">Transcription</keyword>
<dbReference type="Pfam" id="PF04316">
    <property type="entry name" value="FlgM"/>
    <property type="match status" value="1"/>
</dbReference>
<protein>
    <recommendedName>
        <fullName evidence="2">Negative regulator of flagellin synthesis</fullName>
    </recommendedName>
</protein>
<reference evidence="9" key="1">
    <citation type="submission" date="2015-05" db="EMBL/GenBank/DDBJ databases">
        <authorList>
            <person name="Urmite Genomes"/>
        </authorList>
    </citation>
    <scope>NUCLEOTIDE SEQUENCE [LARGE SCALE GENOMIC DNA]</scope>
    <source>
        <strain evidence="9">LF1</strain>
    </source>
</reference>
<dbReference type="STRING" id="1499688.BN000_00815"/>
<evidence type="ECO:0000256" key="4">
    <source>
        <dbReference type="ARBA" id="ARBA00022795"/>
    </source>
</evidence>
<proteinExistence type="inferred from homology"/>
<evidence type="ECO:0000256" key="1">
    <source>
        <dbReference type="ARBA" id="ARBA00005322"/>
    </source>
</evidence>
<evidence type="ECO:0000313" key="8">
    <source>
        <dbReference type="EMBL" id="CRK80924.1"/>
    </source>
</evidence>
<dbReference type="InterPro" id="IPR031316">
    <property type="entry name" value="FlgM_C"/>
</dbReference>
<feature type="domain" description="Anti-sigma-28 factor FlgM C-terminal" evidence="7">
    <location>
        <begin position="33"/>
        <end position="84"/>
    </location>
</feature>
<dbReference type="EMBL" id="CVRB01000001">
    <property type="protein sequence ID" value="CRK80924.1"/>
    <property type="molecule type" value="Genomic_DNA"/>
</dbReference>
<evidence type="ECO:0000256" key="3">
    <source>
        <dbReference type="ARBA" id="ARBA00022491"/>
    </source>
</evidence>
<accession>A0A0U1NS94</accession>
<dbReference type="OrthoDB" id="2991036at2"/>
<sequence length="87" mass="9882">MRINDVKYGLYTYQNQINRNKEKTNLNKSTGGDVVSISSKGQEISQAMKSDQLGSQNKIEQLKQQIANGTYHVDSQKIAGKMIDFWK</sequence>
<organism evidence="8 9">
    <name type="scientific">Neobacillus massiliamazoniensis</name>
    <dbReference type="NCBI Taxonomy" id="1499688"/>
    <lineage>
        <taxon>Bacteria</taxon>
        <taxon>Bacillati</taxon>
        <taxon>Bacillota</taxon>
        <taxon>Bacilli</taxon>
        <taxon>Bacillales</taxon>
        <taxon>Bacillaceae</taxon>
        <taxon>Neobacillus</taxon>
    </lineage>
</organism>
<dbReference type="GO" id="GO:0044781">
    <property type="term" value="P:bacterial-type flagellum organization"/>
    <property type="evidence" value="ECO:0007669"/>
    <property type="project" value="UniProtKB-KW"/>
</dbReference>
<comment type="similarity">
    <text evidence="1">Belongs to the FlgM family.</text>
</comment>
<keyword evidence="4" id="KW-1005">Bacterial flagellum biogenesis</keyword>
<dbReference type="AlphaFoldDB" id="A0A0U1NS94"/>
<evidence type="ECO:0000259" key="7">
    <source>
        <dbReference type="Pfam" id="PF04316"/>
    </source>
</evidence>
<dbReference type="InterPro" id="IPR035890">
    <property type="entry name" value="Anti-sigma-28_factor_FlgM_sf"/>
</dbReference>
<name>A0A0U1NS94_9BACI</name>
<keyword evidence="5" id="KW-0805">Transcription regulation</keyword>
<keyword evidence="9" id="KW-1185">Reference proteome</keyword>
<evidence type="ECO:0000313" key="9">
    <source>
        <dbReference type="Proteomes" id="UP000199087"/>
    </source>
</evidence>
<dbReference type="RefSeq" id="WP_090631173.1">
    <property type="nucleotide sequence ID" value="NZ_CVRB01000001.1"/>
</dbReference>
<dbReference type="NCBIfam" id="TIGR03824">
    <property type="entry name" value="FlgM_jcvi"/>
    <property type="match status" value="1"/>
</dbReference>
<dbReference type="InterPro" id="IPR007412">
    <property type="entry name" value="FlgM"/>
</dbReference>
<gene>
    <name evidence="8" type="primary">flgM</name>
    <name evidence="8" type="ORF">BN000_00815</name>
</gene>
<dbReference type="Proteomes" id="UP000199087">
    <property type="component" value="Unassembled WGS sequence"/>
</dbReference>